<evidence type="ECO:0000256" key="3">
    <source>
        <dbReference type="ARBA" id="ARBA00022448"/>
    </source>
</evidence>
<keyword evidence="8 9" id="KW-0472">Membrane</keyword>
<dbReference type="PROSITE" id="PS00211">
    <property type="entry name" value="ABC_TRANSPORTER_1"/>
    <property type="match status" value="1"/>
</dbReference>
<feature type="domain" description="ABC transporter" evidence="10">
    <location>
        <begin position="78"/>
        <end position="341"/>
    </location>
</feature>
<dbReference type="InterPro" id="IPR003593">
    <property type="entry name" value="AAA+_ATPase"/>
</dbReference>
<dbReference type="InterPro" id="IPR013525">
    <property type="entry name" value="ABC2_TM"/>
</dbReference>
<feature type="transmembrane region" description="Helical" evidence="9">
    <location>
        <begin position="522"/>
        <end position="546"/>
    </location>
</feature>
<proteinExistence type="inferred from homology"/>
<evidence type="ECO:0000256" key="7">
    <source>
        <dbReference type="ARBA" id="ARBA00022989"/>
    </source>
</evidence>
<accession>T1L2P6</accession>
<dbReference type="InterPro" id="IPR003439">
    <property type="entry name" value="ABC_transporter-like_ATP-bd"/>
</dbReference>
<dbReference type="OMA" id="ICPVDAR"/>
<organism evidence="11 12">
    <name type="scientific">Tetranychus urticae</name>
    <name type="common">Two-spotted spider mite</name>
    <dbReference type="NCBI Taxonomy" id="32264"/>
    <lineage>
        <taxon>Eukaryota</taxon>
        <taxon>Metazoa</taxon>
        <taxon>Ecdysozoa</taxon>
        <taxon>Arthropoda</taxon>
        <taxon>Chelicerata</taxon>
        <taxon>Arachnida</taxon>
        <taxon>Acari</taxon>
        <taxon>Acariformes</taxon>
        <taxon>Trombidiformes</taxon>
        <taxon>Prostigmata</taxon>
        <taxon>Eleutherengona</taxon>
        <taxon>Raphignathae</taxon>
        <taxon>Tetranychoidea</taxon>
        <taxon>Tetranychidae</taxon>
        <taxon>Tetranychus</taxon>
    </lineage>
</organism>
<dbReference type="eggNOG" id="KOG0061">
    <property type="taxonomic scope" value="Eukaryota"/>
</dbReference>
<evidence type="ECO:0000256" key="8">
    <source>
        <dbReference type="ARBA" id="ARBA00023136"/>
    </source>
</evidence>
<evidence type="ECO:0000256" key="9">
    <source>
        <dbReference type="SAM" id="Phobius"/>
    </source>
</evidence>
<feature type="transmembrane region" description="Helical" evidence="9">
    <location>
        <begin position="417"/>
        <end position="437"/>
    </location>
</feature>
<comment type="similarity">
    <text evidence="2">Belongs to the ABC transporter superfamily. ABCG family. Eye pigment precursor importer (TC 3.A.1.204) subfamily.</text>
</comment>
<dbReference type="Proteomes" id="UP000015104">
    <property type="component" value="Unassembled WGS sequence"/>
</dbReference>
<dbReference type="GO" id="GO:0016887">
    <property type="term" value="F:ATP hydrolysis activity"/>
    <property type="evidence" value="ECO:0007669"/>
    <property type="project" value="InterPro"/>
</dbReference>
<dbReference type="HOGENOM" id="CLU_000604_57_6_1"/>
<keyword evidence="5" id="KW-0547">Nucleotide-binding</keyword>
<dbReference type="InterPro" id="IPR050352">
    <property type="entry name" value="ABCG_transporters"/>
</dbReference>
<reference evidence="11" key="2">
    <citation type="submission" date="2015-06" db="UniProtKB">
        <authorList>
            <consortium name="EnsemblMetazoa"/>
        </authorList>
    </citation>
    <scope>IDENTIFICATION</scope>
</reference>
<dbReference type="EMBL" id="CAEY01000947">
    <property type="status" value="NOT_ANNOTATED_CDS"/>
    <property type="molecule type" value="Genomic_DNA"/>
</dbReference>
<name>T1L2P6_TETUR</name>
<feature type="transmembrane region" description="Helical" evidence="9">
    <location>
        <begin position="480"/>
        <end position="502"/>
    </location>
</feature>
<keyword evidence="4 9" id="KW-0812">Transmembrane</keyword>
<keyword evidence="6" id="KW-0067">ATP-binding</keyword>
<dbReference type="Pfam" id="PF01061">
    <property type="entry name" value="ABC2_membrane"/>
    <property type="match status" value="1"/>
</dbReference>
<dbReference type="InterPro" id="IPR027417">
    <property type="entry name" value="P-loop_NTPase"/>
</dbReference>
<evidence type="ECO:0000313" key="11">
    <source>
        <dbReference type="EnsemblMetazoa" id="tetur33g01719.1"/>
    </source>
</evidence>
<evidence type="ECO:0000256" key="4">
    <source>
        <dbReference type="ARBA" id="ARBA00022692"/>
    </source>
</evidence>
<dbReference type="SMART" id="SM00382">
    <property type="entry name" value="AAA"/>
    <property type="match status" value="1"/>
</dbReference>
<dbReference type="GO" id="GO:0005524">
    <property type="term" value="F:ATP binding"/>
    <property type="evidence" value="ECO:0007669"/>
    <property type="project" value="UniProtKB-KW"/>
</dbReference>
<dbReference type="PROSITE" id="PS50893">
    <property type="entry name" value="ABC_TRANSPORTER_2"/>
    <property type="match status" value="1"/>
</dbReference>
<comment type="subcellular location">
    <subcellularLocation>
        <location evidence="1">Membrane</location>
        <topology evidence="1">Multi-pass membrane protein</topology>
    </subcellularLocation>
</comment>
<evidence type="ECO:0000256" key="5">
    <source>
        <dbReference type="ARBA" id="ARBA00022741"/>
    </source>
</evidence>
<evidence type="ECO:0000256" key="6">
    <source>
        <dbReference type="ARBA" id="ARBA00022840"/>
    </source>
</evidence>
<sequence>MIRISNFESSDNSHYNNYLVKSGEESDISVYQAFTMTQGDSYSTNGDGKVYPETVISTISASLLNDFIVHWKSFSVSVEVNPYVKYIGRKPESKYILNNIDGSFKSGQLIAIMGPSGCGKSTLINCISGRWKGLTEGDICLSGDRARLNMAFIPQYDNYFDVLTVKETLVFASRLQTSTLVASNYYKAYKALSTEGPAARLDVRRFTVSDTNYHQLASDHVLTLFGLEHVVDSRVGKLSGGQKKRLSIAQELISRPDILILDEPTSGLDSAASYNCIEILRSLASSKPSMLIMVTIHQPNMKIFQLFDKVYVLSSQGQLVYDGSPISLIGHLDKVGTPCPTFTNPGDFLIEIASGEHGPDALGALLAHPRPFDDKNELELVNKRILTQAAFRASYPHLKHFFILLHRSFLLTLRDPLLAASRFGIHIGMALFLGWFYGPYIGKYGGCPPDLGSSFSIHAIKSASEEVIGEAKGLLDNFSALFFSLLLLMFGSLTPMLITFPLELSIFIKEKSNGWYGVGSYFLARTLADLPFQLFNSILYVSITYYMNGQIHDWDRFLAYLFICVMVSLIGQSHGLAVGSFFVHNVTAAVFLGPASCLPLLLFSGFLVKIETMPAILRPLTNLSYIRFGFEGVLISLYGFFRCGKGTMEKIEMMKSMFQGWINKMFSIAFETINGEDDDSPETMKQIRDITDSLTTAVFNSVGGGLAKGAAGNRTEVESGVMIIYNLKDEYLQRTFWVLCVNLIVYRFATFLIIRHRASN</sequence>
<evidence type="ECO:0000256" key="1">
    <source>
        <dbReference type="ARBA" id="ARBA00004141"/>
    </source>
</evidence>
<evidence type="ECO:0000256" key="2">
    <source>
        <dbReference type="ARBA" id="ARBA00005814"/>
    </source>
</evidence>
<reference evidence="12" key="1">
    <citation type="submission" date="2011-08" db="EMBL/GenBank/DDBJ databases">
        <authorList>
            <person name="Rombauts S."/>
        </authorList>
    </citation>
    <scope>NUCLEOTIDE SEQUENCE</scope>
    <source>
        <strain evidence="12">London</strain>
    </source>
</reference>
<dbReference type="GO" id="GO:0005886">
    <property type="term" value="C:plasma membrane"/>
    <property type="evidence" value="ECO:0007669"/>
    <property type="project" value="TreeGrafter"/>
</dbReference>
<dbReference type="KEGG" id="tut:107369660"/>
<feature type="transmembrane region" description="Helical" evidence="9">
    <location>
        <begin position="588"/>
        <end position="608"/>
    </location>
</feature>
<dbReference type="Gene3D" id="3.40.50.300">
    <property type="entry name" value="P-loop containing nucleotide triphosphate hydrolases"/>
    <property type="match status" value="1"/>
</dbReference>
<dbReference type="InterPro" id="IPR017871">
    <property type="entry name" value="ABC_transporter-like_CS"/>
</dbReference>
<dbReference type="EnsemblMetazoa" id="tetur33g01719.1">
    <property type="protein sequence ID" value="tetur33g01719.1"/>
    <property type="gene ID" value="tetur33g01719"/>
</dbReference>
<dbReference type="AlphaFoldDB" id="T1L2P6"/>
<keyword evidence="12" id="KW-1185">Reference proteome</keyword>
<dbReference type="PANTHER" id="PTHR48041:SF78">
    <property type="entry name" value="ABC TRANSPORTER EXPRESSED IN TRACHEA, ISOFORM A"/>
    <property type="match status" value="1"/>
</dbReference>
<dbReference type="SUPFAM" id="SSF52540">
    <property type="entry name" value="P-loop containing nucleoside triphosphate hydrolases"/>
    <property type="match status" value="1"/>
</dbReference>
<feature type="transmembrane region" description="Helical" evidence="9">
    <location>
        <begin position="735"/>
        <end position="754"/>
    </location>
</feature>
<dbReference type="Pfam" id="PF00005">
    <property type="entry name" value="ABC_tran"/>
    <property type="match status" value="1"/>
</dbReference>
<dbReference type="OrthoDB" id="6497389at2759"/>
<feature type="transmembrane region" description="Helical" evidence="9">
    <location>
        <begin position="558"/>
        <end position="582"/>
    </location>
</feature>
<gene>
    <name evidence="11" type="primary">107369660</name>
</gene>
<protein>
    <recommendedName>
        <fullName evidence="10">ABC transporter domain-containing protein</fullName>
    </recommendedName>
</protein>
<dbReference type="PANTHER" id="PTHR48041">
    <property type="entry name" value="ABC TRANSPORTER G FAMILY MEMBER 28"/>
    <property type="match status" value="1"/>
</dbReference>
<dbReference type="GO" id="GO:0140359">
    <property type="term" value="F:ABC-type transporter activity"/>
    <property type="evidence" value="ECO:0007669"/>
    <property type="project" value="InterPro"/>
</dbReference>
<evidence type="ECO:0000313" key="12">
    <source>
        <dbReference type="Proteomes" id="UP000015104"/>
    </source>
</evidence>
<keyword evidence="3" id="KW-0813">Transport</keyword>
<keyword evidence="7 9" id="KW-1133">Transmembrane helix</keyword>
<evidence type="ECO:0000259" key="10">
    <source>
        <dbReference type="PROSITE" id="PS50893"/>
    </source>
</evidence>